<dbReference type="RefSeq" id="WP_261515606.1">
    <property type="nucleotide sequence ID" value="NZ_JAODNV010000010.1"/>
</dbReference>
<reference evidence="3" key="1">
    <citation type="submission" date="2022-08" db="EMBL/GenBank/DDBJ databases">
        <title>Chelativorans sichuanense sp. nov., a paraffin oil-degrading bacterium isolated from a mixture of oil-based drill cuttings and paddy soil.</title>
        <authorList>
            <person name="Yu J."/>
            <person name="Liu H."/>
            <person name="Chen Q."/>
        </authorList>
    </citation>
    <scope>NUCLEOTIDE SEQUENCE</scope>
    <source>
        <strain evidence="3">SCAU 2101</strain>
    </source>
</reference>
<evidence type="ECO:0000313" key="4">
    <source>
        <dbReference type="Proteomes" id="UP001149009"/>
    </source>
</evidence>
<name>A0A9X2X856_9HYPH</name>
<dbReference type="EMBL" id="JAODNV010000010">
    <property type="protein sequence ID" value="MCT8990730.1"/>
    <property type="molecule type" value="Genomic_DNA"/>
</dbReference>
<feature type="region of interest" description="Disordered" evidence="1">
    <location>
        <begin position="134"/>
        <end position="155"/>
    </location>
</feature>
<organism evidence="3 4">
    <name type="scientific">Chelativorans petroleitrophicus</name>
    <dbReference type="NCBI Taxonomy" id="2975484"/>
    <lineage>
        <taxon>Bacteria</taxon>
        <taxon>Pseudomonadati</taxon>
        <taxon>Pseudomonadota</taxon>
        <taxon>Alphaproteobacteria</taxon>
        <taxon>Hyphomicrobiales</taxon>
        <taxon>Phyllobacteriaceae</taxon>
        <taxon>Chelativorans</taxon>
    </lineage>
</organism>
<accession>A0A9X2X856</accession>
<evidence type="ECO:0000313" key="3">
    <source>
        <dbReference type="EMBL" id="MCT8990730.1"/>
    </source>
</evidence>
<evidence type="ECO:0000256" key="1">
    <source>
        <dbReference type="SAM" id="MobiDB-lite"/>
    </source>
</evidence>
<keyword evidence="2" id="KW-0732">Signal</keyword>
<feature type="chain" id="PRO_5040960899" description="Tat pathway signal sequence domain protein" evidence="2">
    <location>
        <begin position="28"/>
        <end position="155"/>
    </location>
</feature>
<gene>
    <name evidence="3" type="ORF">NYR54_10565</name>
</gene>
<evidence type="ECO:0000256" key="2">
    <source>
        <dbReference type="SAM" id="SignalP"/>
    </source>
</evidence>
<protein>
    <recommendedName>
        <fullName evidence="5">Tat pathway signal sequence domain protein</fullName>
    </recommendedName>
</protein>
<keyword evidence="4" id="KW-1185">Reference proteome</keyword>
<proteinExistence type="predicted"/>
<feature type="signal peptide" evidence="2">
    <location>
        <begin position="1"/>
        <end position="27"/>
    </location>
</feature>
<sequence length="155" mass="16564">MRTFSRKAFLAAAVLAAASSIILQASADDRVYVVNQNQTGMNLPGVAVPHGYDEVRAADGTTCRSALGGSGAYFDSGIIGSDLNGGRDSFSAYGRLVVPLGRTPARLDCQQLYQLELERLRLEVQLLKRGLDPRLSSSVSGADWVSDGGWTREAQ</sequence>
<dbReference type="Proteomes" id="UP001149009">
    <property type="component" value="Unassembled WGS sequence"/>
</dbReference>
<evidence type="ECO:0008006" key="5">
    <source>
        <dbReference type="Google" id="ProtNLM"/>
    </source>
</evidence>
<dbReference type="AlphaFoldDB" id="A0A9X2X856"/>
<comment type="caution">
    <text evidence="3">The sequence shown here is derived from an EMBL/GenBank/DDBJ whole genome shotgun (WGS) entry which is preliminary data.</text>
</comment>